<evidence type="ECO:0000313" key="2">
    <source>
        <dbReference type="Proteomes" id="UP001732700"/>
    </source>
</evidence>
<dbReference type="EnsemblPlants" id="AVESA.00010b.r2.4DG0764660.1">
    <property type="protein sequence ID" value="AVESA.00010b.r2.4DG0764660.1.CDS.1"/>
    <property type="gene ID" value="AVESA.00010b.r2.4DG0764660"/>
</dbReference>
<reference evidence="1" key="1">
    <citation type="submission" date="2021-05" db="EMBL/GenBank/DDBJ databases">
        <authorList>
            <person name="Scholz U."/>
            <person name="Mascher M."/>
            <person name="Fiebig A."/>
        </authorList>
    </citation>
    <scope>NUCLEOTIDE SEQUENCE [LARGE SCALE GENOMIC DNA]</scope>
</reference>
<sequence length="534" mass="60640">MPKNTDSVNTDTLELQSLQLDMQQLRREREDDRKEFADFTATVQSNFVAIQENFSAIQANFAKFLSTTVEAPVAPSPAKEFPSGHGSSAPLKVASQEKGLQCPHTAPAGHCTLHDHTGREINLDGTAKQPYRHPNFQNNQKPDQIQHHYLEDDMQDEEPYDVNRRGKNRALAQSGEVKRLTPVVKPAKFNVPEFDGNDADSWIQQVEIYFDAARTPIEQRTEFAVSYLQGKAIQWWRGTGYPAATLPWHRFCSYITERFAENSICDNVKAFHALTQTGSVNAYIEQFEKLVNLVRRDNPTLPNDYYINCFISGLSDYIQSHLQCHKPTTMQQATWLARRIEQSVPARRPVYQQLPFQGRKAIYLDPTTKPVTLTQPTSHASQQARTKNLCYKCKEPWFPGHKQVCKLANKVQVQAIQQLPEEEPDIIYVTEYDEEDEDEVNPPNPEAVLKISMHAVKGKDKEHYTFTVTTRLGDISATALVDSGSSASFITPTMAERAKCQLFPNKRIKVLVANGEPLYSEFQTENSYFTIQGH</sequence>
<dbReference type="Proteomes" id="UP001732700">
    <property type="component" value="Chromosome 4D"/>
</dbReference>
<proteinExistence type="predicted"/>
<name>A0ACD5XBM2_AVESA</name>
<accession>A0ACD5XBM2</accession>
<reference evidence="1" key="2">
    <citation type="submission" date="2025-09" db="UniProtKB">
        <authorList>
            <consortium name="EnsemblPlants"/>
        </authorList>
    </citation>
    <scope>IDENTIFICATION</scope>
</reference>
<keyword evidence="2" id="KW-1185">Reference proteome</keyword>
<protein>
    <submittedName>
        <fullName evidence="1">Uncharacterized protein</fullName>
    </submittedName>
</protein>
<evidence type="ECO:0000313" key="1">
    <source>
        <dbReference type="EnsemblPlants" id="AVESA.00010b.r2.4DG0764660.1.CDS.1"/>
    </source>
</evidence>
<organism evidence="1 2">
    <name type="scientific">Avena sativa</name>
    <name type="common">Oat</name>
    <dbReference type="NCBI Taxonomy" id="4498"/>
    <lineage>
        <taxon>Eukaryota</taxon>
        <taxon>Viridiplantae</taxon>
        <taxon>Streptophyta</taxon>
        <taxon>Embryophyta</taxon>
        <taxon>Tracheophyta</taxon>
        <taxon>Spermatophyta</taxon>
        <taxon>Magnoliopsida</taxon>
        <taxon>Liliopsida</taxon>
        <taxon>Poales</taxon>
        <taxon>Poaceae</taxon>
        <taxon>BOP clade</taxon>
        <taxon>Pooideae</taxon>
        <taxon>Poodae</taxon>
        <taxon>Poeae</taxon>
        <taxon>Poeae Chloroplast Group 1 (Aveneae type)</taxon>
        <taxon>Aveninae</taxon>
        <taxon>Avena</taxon>
    </lineage>
</organism>